<name>A0ACD5GY43_9CYAN</name>
<keyword evidence="2" id="KW-1185">Reference proteome</keyword>
<gene>
    <name evidence="1" type="ORF">BH720_009585</name>
</gene>
<organism evidence="1 2">
    <name type="scientific">Desertifilum tharense IPPAS B-1220</name>
    <dbReference type="NCBI Taxonomy" id="1781255"/>
    <lineage>
        <taxon>Bacteria</taxon>
        <taxon>Bacillati</taxon>
        <taxon>Cyanobacteriota</taxon>
        <taxon>Cyanophyceae</taxon>
        <taxon>Desertifilales</taxon>
        <taxon>Desertifilaceae</taxon>
        <taxon>Desertifilum</taxon>
    </lineage>
</organism>
<accession>A0ACD5GY43</accession>
<proteinExistence type="predicted"/>
<reference evidence="1 2" key="1">
    <citation type="journal article" date="2016" name="Genome Announc.">
        <title>Draft Genome Sequence of the Thermotolerant Cyanobacterium Desertifilum sp. IPPAS B-1220.</title>
        <authorList>
            <person name="Mironov K.S."/>
            <person name="Sinetova M.A."/>
            <person name="Bolatkhan K."/>
            <person name="Zayadan B.K."/>
            <person name="Ustinova V.V."/>
            <person name="Kupriyanova E.V."/>
            <person name="Skrypnik A.N."/>
            <person name="Gogoleva N.E."/>
            <person name="Gogolev Y.V."/>
            <person name="Los D.A."/>
        </authorList>
    </citation>
    <scope>NUCLEOTIDE SEQUENCE [LARGE SCALE GENOMIC DNA]</scope>
    <source>
        <strain evidence="1 2">IPPAS B-1220</strain>
    </source>
</reference>
<evidence type="ECO:0000313" key="2">
    <source>
        <dbReference type="Proteomes" id="UP000095472"/>
    </source>
</evidence>
<dbReference type="EMBL" id="CP182909">
    <property type="protein sequence ID" value="XPM65778.1"/>
    <property type="molecule type" value="Genomic_DNA"/>
</dbReference>
<evidence type="ECO:0000313" key="1">
    <source>
        <dbReference type="EMBL" id="XPM65778.1"/>
    </source>
</evidence>
<protein>
    <submittedName>
        <fullName evidence="1">HlyD family efflux transporter periplasmic adaptor subunit</fullName>
    </submittedName>
</protein>
<dbReference type="Proteomes" id="UP000095472">
    <property type="component" value="Chromosome"/>
</dbReference>
<sequence length="496" mass="54599">MNNSSDSFLNTASADEFLPPISPWITLGGILQIVAVGGAFLLCAAVKYNVIVRVPAVVRPIGEVRLVQAATDGRIEQIQVAENQEVLSGELIATLENSQLKTEKNKLESNIRQSELQLARLAAQIQALDRQIEAETDAIARTVNIAQAELTRQRREYQDRQLNSNAEVAQAQANLRIAEKELEKANADLRSTEANLRSIEAAFNVARLKRDRYQPVAESGALSQNQLEEAQLAVEQQKQAAIAQSALIEAQKQTIERQQQAVEAAEARLQQSLTALNPSRADVEIATERIASQQATGLATQARFRQEQEVLIQQQLDLERQLAIDFSNLQQIELDLQKTAILATTDGTLFNLGLRNPGQVVRAGEAIAQIAPTRAPLTLKARVTTDKIAQVQVCDRPQVTDCQQGKAQLRIAAYPYPDYGTLRGAIRAIAPDITASDGSQSADTYEVTIEAETPYLQKGDRLFPLQPGMDVTADLIAKEETLLTFILRKLRLLTDW</sequence>